<evidence type="ECO:0000313" key="6">
    <source>
        <dbReference type="Proteomes" id="UP000304912"/>
    </source>
</evidence>
<dbReference type="Proteomes" id="UP000304912">
    <property type="component" value="Chromosome"/>
</dbReference>
<keyword evidence="6" id="KW-1185">Reference proteome</keyword>
<reference evidence="5 6" key="1">
    <citation type="submission" date="2019-04" db="EMBL/GenBank/DDBJ databases">
        <title>Salinimonas iocasae sp. nov., a halophilic bacterium isolated from the outer tube casing of tubeworms in Okinawa Trough.</title>
        <authorList>
            <person name="Zhang H."/>
            <person name="Wang H."/>
            <person name="Li C."/>
        </authorList>
    </citation>
    <scope>NUCLEOTIDE SEQUENCE [LARGE SCALE GENOMIC DNA]</scope>
    <source>
        <strain evidence="5 6">KX18D6</strain>
    </source>
</reference>
<dbReference type="NCBIfam" id="NF006531">
    <property type="entry name" value="PRK09004.1"/>
    <property type="match status" value="1"/>
</dbReference>
<comment type="cofactor">
    <cofactor evidence="1">
        <name>FMN</name>
        <dbReference type="ChEBI" id="CHEBI:58210"/>
    </cofactor>
</comment>
<name>A0A5B7YHD5_9ALTE</name>
<evidence type="ECO:0000313" key="5">
    <source>
        <dbReference type="EMBL" id="QCZ95097.1"/>
    </source>
</evidence>
<organism evidence="5 6">
    <name type="scientific">Salinimonas iocasae</name>
    <dbReference type="NCBI Taxonomy" id="2572577"/>
    <lineage>
        <taxon>Bacteria</taxon>
        <taxon>Pseudomonadati</taxon>
        <taxon>Pseudomonadota</taxon>
        <taxon>Gammaproteobacteria</taxon>
        <taxon>Alteromonadales</taxon>
        <taxon>Alteromonadaceae</taxon>
        <taxon>Alteromonas/Salinimonas group</taxon>
        <taxon>Salinimonas</taxon>
    </lineage>
</organism>
<gene>
    <name evidence="5" type="primary">mioC</name>
    <name evidence="5" type="ORF">FBQ74_17155</name>
</gene>
<dbReference type="EMBL" id="CP039852">
    <property type="protein sequence ID" value="QCZ95097.1"/>
    <property type="molecule type" value="Genomic_DNA"/>
</dbReference>
<evidence type="ECO:0000259" key="4">
    <source>
        <dbReference type="PROSITE" id="PS50902"/>
    </source>
</evidence>
<dbReference type="GO" id="GO:0016491">
    <property type="term" value="F:oxidoreductase activity"/>
    <property type="evidence" value="ECO:0007669"/>
    <property type="project" value="TreeGrafter"/>
</dbReference>
<proteinExistence type="predicted"/>
<protein>
    <submittedName>
        <fullName evidence="5">FMN-binding protein MioC</fullName>
    </submittedName>
</protein>
<dbReference type="GO" id="GO:0010181">
    <property type="term" value="F:FMN binding"/>
    <property type="evidence" value="ECO:0007669"/>
    <property type="project" value="InterPro"/>
</dbReference>
<feature type="domain" description="Flavodoxin-like" evidence="4">
    <location>
        <begin position="5"/>
        <end position="142"/>
    </location>
</feature>
<keyword evidence="3" id="KW-0288">FMN</keyword>
<evidence type="ECO:0000256" key="2">
    <source>
        <dbReference type="ARBA" id="ARBA00022630"/>
    </source>
</evidence>
<dbReference type="GO" id="GO:0005829">
    <property type="term" value="C:cytosol"/>
    <property type="evidence" value="ECO:0007669"/>
    <property type="project" value="TreeGrafter"/>
</dbReference>
<dbReference type="InterPro" id="IPR008254">
    <property type="entry name" value="Flavodoxin/NO_synth"/>
</dbReference>
<dbReference type="Pfam" id="PF00258">
    <property type="entry name" value="Flavodoxin_1"/>
    <property type="match status" value="1"/>
</dbReference>
<dbReference type="PANTHER" id="PTHR19384:SF128">
    <property type="entry name" value="NADPH OXIDOREDUCTASE A"/>
    <property type="match status" value="1"/>
</dbReference>
<dbReference type="RefSeq" id="WP_139757826.1">
    <property type="nucleotide sequence ID" value="NZ_CP039852.1"/>
</dbReference>
<dbReference type="AlphaFoldDB" id="A0A5B7YHD5"/>
<accession>A0A5B7YHD5</accession>
<dbReference type="GO" id="GO:0050660">
    <property type="term" value="F:flavin adenine dinucleotide binding"/>
    <property type="evidence" value="ECO:0007669"/>
    <property type="project" value="TreeGrafter"/>
</dbReference>
<dbReference type="InterPro" id="IPR029039">
    <property type="entry name" value="Flavoprotein-like_sf"/>
</dbReference>
<dbReference type="KEGG" id="salk:FBQ74_17155"/>
<evidence type="ECO:0000256" key="3">
    <source>
        <dbReference type="ARBA" id="ARBA00022643"/>
    </source>
</evidence>
<dbReference type="Gene3D" id="3.40.50.360">
    <property type="match status" value="1"/>
</dbReference>
<dbReference type="SUPFAM" id="SSF52218">
    <property type="entry name" value="Flavoproteins"/>
    <property type="match status" value="1"/>
</dbReference>
<sequence length="145" mass="15825">MSKHLSIIVGSMLGAAEYVADALDEVAKRAGYTTSIHLEPDLNDLSVDATWLVCTSTHGAGDLPDNIQPFATQLKEADLNQVKTYIIGLGDSSYDTYCYGAIEMERVLLQSGASLIHPPLHIDVLNHPIPEDKAVEWFEDVLADQ</sequence>
<dbReference type="PROSITE" id="PS50902">
    <property type="entry name" value="FLAVODOXIN_LIKE"/>
    <property type="match status" value="1"/>
</dbReference>
<evidence type="ECO:0000256" key="1">
    <source>
        <dbReference type="ARBA" id="ARBA00001917"/>
    </source>
</evidence>
<dbReference type="PANTHER" id="PTHR19384">
    <property type="entry name" value="NITRIC OXIDE SYNTHASE-RELATED"/>
    <property type="match status" value="1"/>
</dbReference>
<keyword evidence="2" id="KW-0285">Flavoprotein</keyword>
<dbReference type="OrthoDB" id="359268at2"/>